<dbReference type="PANTHER" id="PTHR48022:SF8">
    <property type="entry name" value="MAJOR FACILITATOR SUPERFAMILY (MFS) PROFILE DOMAIN-CONTAINING PROTEIN-RELATED"/>
    <property type="match status" value="1"/>
</dbReference>
<evidence type="ECO:0000313" key="10">
    <source>
        <dbReference type="Proteomes" id="UP000249363"/>
    </source>
</evidence>
<protein>
    <recommendedName>
        <fullName evidence="8">Major facilitator superfamily (MFS) profile domain-containing protein</fullName>
    </recommendedName>
</protein>
<dbReference type="InterPro" id="IPR050360">
    <property type="entry name" value="MFS_Sugar_Transporters"/>
</dbReference>
<accession>A0A364LAG2</accession>
<dbReference type="Proteomes" id="UP000249363">
    <property type="component" value="Unassembled WGS sequence"/>
</dbReference>
<dbReference type="GO" id="GO:0005351">
    <property type="term" value="F:carbohydrate:proton symporter activity"/>
    <property type="evidence" value="ECO:0007669"/>
    <property type="project" value="TreeGrafter"/>
</dbReference>
<keyword evidence="3" id="KW-0813">Transport</keyword>
<dbReference type="InterPro" id="IPR005829">
    <property type="entry name" value="Sugar_transporter_CS"/>
</dbReference>
<dbReference type="InterPro" id="IPR003663">
    <property type="entry name" value="Sugar/inositol_transpt"/>
</dbReference>
<feature type="transmembrane region" description="Helical" evidence="7">
    <location>
        <begin position="149"/>
        <end position="171"/>
    </location>
</feature>
<dbReference type="InterPro" id="IPR020846">
    <property type="entry name" value="MFS_dom"/>
</dbReference>
<evidence type="ECO:0000256" key="5">
    <source>
        <dbReference type="ARBA" id="ARBA00022989"/>
    </source>
</evidence>
<evidence type="ECO:0000256" key="4">
    <source>
        <dbReference type="ARBA" id="ARBA00022692"/>
    </source>
</evidence>
<organism evidence="9 10">
    <name type="scientific">Talaromyces amestolkiae</name>
    <dbReference type="NCBI Taxonomy" id="1196081"/>
    <lineage>
        <taxon>Eukaryota</taxon>
        <taxon>Fungi</taxon>
        <taxon>Dikarya</taxon>
        <taxon>Ascomycota</taxon>
        <taxon>Pezizomycotina</taxon>
        <taxon>Eurotiomycetes</taxon>
        <taxon>Eurotiomycetidae</taxon>
        <taxon>Eurotiales</taxon>
        <taxon>Trichocomaceae</taxon>
        <taxon>Talaromyces</taxon>
        <taxon>Talaromyces sect. Talaromyces</taxon>
    </lineage>
</organism>
<evidence type="ECO:0000259" key="8">
    <source>
        <dbReference type="PROSITE" id="PS50850"/>
    </source>
</evidence>
<dbReference type="Gene3D" id="1.20.1250.20">
    <property type="entry name" value="MFS general substrate transporter like domains"/>
    <property type="match status" value="1"/>
</dbReference>
<feature type="domain" description="Major facilitator superfamily (MFS) profile" evidence="8">
    <location>
        <begin position="1"/>
        <end position="480"/>
    </location>
</feature>
<reference evidence="9 10" key="1">
    <citation type="journal article" date="2017" name="Biotechnol. Biofuels">
        <title>Differential beta-glucosidase expression as a function of carbon source availability in Talaromyces amestolkiae: a genomic and proteomic approach.</title>
        <authorList>
            <person name="de Eugenio L.I."/>
            <person name="Mendez-Liter J.A."/>
            <person name="Nieto-Dominguez M."/>
            <person name="Alonso L."/>
            <person name="Gil-Munoz J."/>
            <person name="Barriuso J."/>
            <person name="Prieto A."/>
            <person name="Martinez M.J."/>
        </authorList>
    </citation>
    <scope>NUCLEOTIDE SEQUENCE [LARGE SCALE GENOMIC DNA]</scope>
    <source>
        <strain evidence="9 10">CIB</strain>
    </source>
</reference>
<dbReference type="PROSITE" id="PS00217">
    <property type="entry name" value="SUGAR_TRANSPORT_2"/>
    <property type="match status" value="1"/>
</dbReference>
<feature type="transmembrane region" description="Helical" evidence="7">
    <location>
        <begin position="183"/>
        <end position="203"/>
    </location>
</feature>
<dbReference type="AlphaFoldDB" id="A0A364LAG2"/>
<evidence type="ECO:0000256" key="3">
    <source>
        <dbReference type="ARBA" id="ARBA00022448"/>
    </source>
</evidence>
<evidence type="ECO:0000256" key="7">
    <source>
        <dbReference type="SAM" id="Phobius"/>
    </source>
</evidence>
<dbReference type="OrthoDB" id="5296287at2759"/>
<gene>
    <name evidence="9" type="ORF">BHQ10_008800</name>
</gene>
<feature type="transmembrane region" description="Helical" evidence="7">
    <location>
        <begin position="415"/>
        <end position="436"/>
    </location>
</feature>
<comment type="subcellular location">
    <subcellularLocation>
        <location evidence="1">Membrane</location>
        <topology evidence="1">Multi-pass membrane protein</topology>
    </subcellularLocation>
</comment>
<comment type="caution">
    <text evidence="9">The sequence shown here is derived from an EMBL/GenBank/DDBJ whole genome shotgun (WGS) entry which is preliminary data.</text>
</comment>
<feature type="transmembrane region" description="Helical" evidence="7">
    <location>
        <begin position="315"/>
        <end position="337"/>
    </location>
</feature>
<feature type="transmembrane region" description="Helical" evidence="7">
    <location>
        <begin position="456"/>
        <end position="476"/>
    </location>
</feature>
<evidence type="ECO:0000256" key="1">
    <source>
        <dbReference type="ARBA" id="ARBA00004141"/>
    </source>
</evidence>
<feature type="transmembrane region" description="Helical" evidence="7">
    <location>
        <begin position="116"/>
        <end position="137"/>
    </location>
</feature>
<dbReference type="InterPro" id="IPR036259">
    <property type="entry name" value="MFS_trans_sf"/>
</dbReference>
<dbReference type="InterPro" id="IPR005828">
    <property type="entry name" value="MFS_sugar_transport-like"/>
</dbReference>
<feature type="transmembrane region" description="Helical" evidence="7">
    <location>
        <begin position="346"/>
        <end position="366"/>
    </location>
</feature>
<dbReference type="PROSITE" id="PS50850">
    <property type="entry name" value="MFS"/>
    <property type="match status" value="1"/>
</dbReference>
<evidence type="ECO:0000256" key="6">
    <source>
        <dbReference type="ARBA" id="ARBA00023136"/>
    </source>
</evidence>
<feature type="transmembrane region" description="Helical" evidence="7">
    <location>
        <begin position="81"/>
        <end position="104"/>
    </location>
</feature>
<dbReference type="PROSITE" id="PS00216">
    <property type="entry name" value="SUGAR_TRANSPORT_1"/>
    <property type="match status" value="1"/>
</dbReference>
<feature type="transmembrane region" description="Helical" evidence="7">
    <location>
        <begin position="386"/>
        <end position="408"/>
    </location>
</feature>
<name>A0A364LAG2_TALAM</name>
<proteinExistence type="inferred from homology"/>
<dbReference type="RefSeq" id="XP_040737302.1">
    <property type="nucleotide sequence ID" value="XM_040881646.1"/>
</dbReference>
<keyword evidence="6 7" id="KW-0472">Membrane</keyword>
<dbReference type="Pfam" id="PF00083">
    <property type="entry name" value="Sugar_tr"/>
    <property type="match status" value="1"/>
</dbReference>
<feature type="transmembrane region" description="Helical" evidence="7">
    <location>
        <begin position="275"/>
        <end position="295"/>
    </location>
</feature>
<dbReference type="EMBL" id="MIKG01000021">
    <property type="protein sequence ID" value="RAO72788.1"/>
    <property type="molecule type" value="Genomic_DNA"/>
</dbReference>
<keyword evidence="5 7" id="KW-1133">Transmembrane helix</keyword>
<evidence type="ECO:0000256" key="2">
    <source>
        <dbReference type="ARBA" id="ARBA00010992"/>
    </source>
</evidence>
<dbReference type="SUPFAM" id="SSF103473">
    <property type="entry name" value="MFS general substrate transporter"/>
    <property type="match status" value="1"/>
</dbReference>
<comment type="similarity">
    <text evidence="2">Belongs to the major facilitator superfamily. Sugar transporter (TC 2.A.1.1) family.</text>
</comment>
<dbReference type="GO" id="GO:0016020">
    <property type="term" value="C:membrane"/>
    <property type="evidence" value="ECO:0007669"/>
    <property type="project" value="UniProtKB-SubCell"/>
</dbReference>
<dbReference type="PRINTS" id="PR00171">
    <property type="entry name" value="SUGRTRNSPORT"/>
</dbReference>
<keyword evidence="10" id="KW-1185">Reference proteome</keyword>
<dbReference type="GeneID" id="63798014"/>
<keyword evidence="4 7" id="KW-0812">Transmembrane</keyword>
<evidence type="ECO:0000313" key="9">
    <source>
        <dbReference type="EMBL" id="RAO72788.1"/>
    </source>
</evidence>
<sequence length="532" mass="58174">MGGSRSPLNIFKLRIGDEPREVLNWRLWFAVFSFGIMGAARGIDEGLISGTLDSAAFRNVLHLPNVNSSEYAQVKATISSMVSIGSVAGAGLQLCVVWIIGIAIFMCNNGNLGMVYAGRFVAGLGIGQASVVAPVYLSEISPKSIRGLCTTTFAGSVYIGIMLAYFASWGSSLHISDTTSRRWLVPTSLHLIFATIIGTLSLFNYESPRYLIKCGNDRQATDNLSRIRNLPQNHEAIVREICEIQAQLEEERTATMGSGLSSIVREMFAIPSNLYRIYLGFAGQLLTQWCGAQSITVYAPDFFLLAGVSGQNEKLFATCILGVVKLLGALLCAFFLVDIIGRKRSLGIGITIQTISMTYIAIFLSIVGTPNPSSFTPSQKSASIGAIFMIYLCSFGWALGWNGIQYLINAEIYPLRIRAICSSLIMMLHFANQYGANRAVPLMLLPLSQGGMGPAGAFWFFVAISAFSALWAWFFIPETSGLSLESMDHLFTLPWYKIGRYGQSEAEVLQQTHDEKLDEMAKRAVAVHVEKI</sequence>
<dbReference type="PANTHER" id="PTHR48022">
    <property type="entry name" value="PLASTIDIC GLUCOSE TRANSPORTER 4"/>
    <property type="match status" value="1"/>
</dbReference>